<dbReference type="Proteomes" id="UP000433575">
    <property type="component" value="Unassembled WGS sequence"/>
</dbReference>
<evidence type="ECO:0000256" key="6">
    <source>
        <dbReference type="SAM" id="Phobius"/>
    </source>
</evidence>
<dbReference type="Proteomes" id="UP000480929">
    <property type="component" value="Unassembled WGS sequence"/>
</dbReference>
<comment type="similarity">
    <text evidence="2">Belongs to the GtrA family.</text>
</comment>
<evidence type="ECO:0000256" key="3">
    <source>
        <dbReference type="ARBA" id="ARBA00022692"/>
    </source>
</evidence>
<protein>
    <recommendedName>
        <fullName evidence="7">GtrA/DPMS transmembrane domain-containing protein</fullName>
    </recommendedName>
</protein>
<dbReference type="InterPro" id="IPR051401">
    <property type="entry name" value="GtrA_CellWall_Glycosyl"/>
</dbReference>
<sequence length="168" mass="19301">MHSSFYLTSFNKKKISELKCGKLMKVINRELSMINKIKEKFLSKSFLSFAFIGAFNTILSQILYMIFVSFSIAVSTSSLLGDVIPMFFSYFLNMHFTYHEKPNWKSFISFPISYLPGIIINMVMTVIFVNWLGVNKLFAKAFALPLTIPINYLTMSLIVKLTSNKEKA</sequence>
<dbReference type="EMBL" id="WKPI01000015">
    <property type="protein sequence ID" value="MSC33377.1"/>
    <property type="molecule type" value="Genomic_DNA"/>
</dbReference>
<dbReference type="PANTHER" id="PTHR38459:SF1">
    <property type="entry name" value="PROPHAGE BACTOPRENOL-LINKED GLUCOSE TRANSLOCASE HOMOLOG"/>
    <property type="match status" value="1"/>
</dbReference>
<evidence type="ECO:0000256" key="4">
    <source>
        <dbReference type="ARBA" id="ARBA00022989"/>
    </source>
</evidence>
<evidence type="ECO:0000313" key="9">
    <source>
        <dbReference type="EMBL" id="MSC33377.1"/>
    </source>
</evidence>
<comment type="subcellular location">
    <subcellularLocation>
        <location evidence="1">Membrane</location>
        <topology evidence="1">Multi-pass membrane protein</topology>
    </subcellularLocation>
</comment>
<evidence type="ECO:0000256" key="2">
    <source>
        <dbReference type="ARBA" id="ARBA00009399"/>
    </source>
</evidence>
<dbReference type="Pfam" id="PF04138">
    <property type="entry name" value="GtrA_DPMS_TM"/>
    <property type="match status" value="1"/>
</dbReference>
<feature type="transmembrane region" description="Helical" evidence="6">
    <location>
        <begin position="138"/>
        <end position="159"/>
    </location>
</feature>
<proteinExistence type="inferred from homology"/>
<evidence type="ECO:0000256" key="5">
    <source>
        <dbReference type="ARBA" id="ARBA00023136"/>
    </source>
</evidence>
<keyword evidence="5 6" id="KW-0472">Membrane</keyword>
<evidence type="ECO:0000259" key="7">
    <source>
        <dbReference type="Pfam" id="PF04138"/>
    </source>
</evidence>
<dbReference type="GO" id="GO:0005886">
    <property type="term" value="C:plasma membrane"/>
    <property type="evidence" value="ECO:0007669"/>
    <property type="project" value="TreeGrafter"/>
</dbReference>
<keyword evidence="4 6" id="KW-1133">Transmembrane helix</keyword>
<dbReference type="InterPro" id="IPR007267">
    <property type="entry name" value="GtrA_DPMS_TM"/>
</dbReference>
<feature type="transmembrane region" description="Helical" evidence="6">
    <location>
        <begin position="112"/>
        <end position="132"/>
    </location>
</feature>
<accession>A0A6N7S7J8</accession>
<evidence type="ECO:0000313" key="10">
    <source>
        <dbReference type="Proteomes" id="UP000433575"/>
    </source>
</evidence>
<keyword evidence="11" id="KW-1185">Reference proteome</keyword>
<organism evidence="8 10">
    <name type="scientific">Holdemania massiliensis</name>
    <dbReference type="NCBI Taxonomy" id="1468449"/>
    <lineage>
        <taxon>Bacteria</taxon>
        <taxon>Bacillati</taxon>
        <taxon>Bacillota</taxon>
        <taxon>Erysipelotrichia</taxon>
        <taxon>Erysipelotrichales</taxon>
        <taxon>Erysipelotrichaceae</taxon>
        <taxon>Holdemania</taxon>
    </lineage>
</organism>
<dbReference type="AlphaFoldDB" id="A0A6N7S7J8"/>
<comment type="caution">
    <text evidence="8">The sequence shown here is derived from an EMBL/GenBank/DDBJ whole genome shotgun (WGS) entry which is preliminary data.</text>
</comment>
<evidence type="ECO:0000256" key="1">
    <source>
        <dbReference type="ARBA" id="ARBA00004141"/>
    </source>
</evidence>
<dbReference type="OrthoDB" id="9815466at2"/>
<dbReference type="GO" id="GO:0000271">
    <property type="term" value="P:polysaccharide biosynthetic process"/>
    <property type="evidence" value="ECO:0007669"/>
    <property type="project" value="InterPro"/>
</dbReference>
<reference evidence="10 11" key="1">
    <citation type="journal article" date="2019" name="Nat. Med.">
        <title>A library of human gut bacterial isolates paired with longitudinal multiomics data enables mechanistic microbiome research.</title>
        <authorList>
            <person name="Poyet M."/>
            <person name="Groussin M."/>
            <person name="Gibbons S.M."/>
            <person name="Avila-Pacheco J."/>
            <person name="Jiang X."/>
            <person name="Kearney S.M."/>
            <person name="Perrotta A.R."/>
            <person name="Berdy B."/>
            <person name="Zhao S."/>
            <person name="Lieberman T.D."/>
            <person name="Swanson P.K."/>
            <person name="Smith M."/>
            <person name="Roesemann S."/>
            <person name="Alexander J.E."/>
            <person name="Rich S.A."/>
            <person name="Livny J."/>
            <person name="Vlamakis H."/>
            <person name="Clish C."/>
            <person name="Bullock K."/>
            <person name="Deik A."/>
            <person name="Scott J."/>
            <person name="Pierce K.A."/>
            <person name="Xavier R.J."/>
            <person name="Alm E.J."/>
        </authorList>
    </citation>
    <scope>NUCLEOTIDE SEQUENCE [LARGE SCALE GENOMIC DNA]</scope>
    <source>
        <strain evidence="8 10">BIOML-A4</strain>
        <strain evidence="9 11">BIOML-A5</strain>
    </source>
</reference>
<gene>
    <name evidence="9" type="ORF">GKD88_09620</name>
    <name evidence="8" type="ORF">GKE08_09820</name>
</gene>
<evidence type="ECO:0000313" key="11">
    <source>
        <dbReference type="Proteomes" id="UP000480929"/>
    </source>
</evidence>
<dbReference type="EMBL" id="WKPJ01000013">
    <property type="protein sequence ID" value="MSA89622.1"/>
    <property type="molecule type" value="Genomic_DNA"/>
</dbReference>
<evidence type="ECO:0000313" key="8">
    <source>
        <dbReference type="EMBL" id="MSA89622.1"/>
    </source>
</evidence>
<feature type="domain" description="GtrA/DPMS transmembrane" evidence="7">
    <location>
        <begin position="49"/>
        <end position="159"/>
    </location>
</feature>
<keyword evidence="3 6" id="KW-0812">Transmembrane</keyword>
<feature type="transmembrane region" description="Helical" evidence="6">
    <location>
        <begin position="72"/>
        <end position="92"/>
    </location>
</feature>
<dbReference type="PANTHER" id="PTHR38459">
    <property type="entry name" value="PROPHAGE BACTOPRENOL-LINKED GLUCOSE TRANSLOCASE HOMOLOG"/>
    <property type="match status" value="1"/>
</dbReference>
<name>A0A6N7S7J8_9FIRM</name>
<feature type="transmembrane region" description="Helical" evidence="6">
    <location>
        <begin position="46"/>
        <end position="66"/>
    </location>
</feature>